<dbReference type="InterPro" id="IPR013798">
    <property type="entry name" value="Indole-3-glycerol_P_synth_dom"/>
</dbReference>
<evidence type="ECO:0000259" key="10">
    <source>
        <dbReference type="Pfam" id="PF00218"/>
    </source>
</evidence>
<evidence type="ECO:0000313" key="12">
    <source>
        <dbReference type="Proteomes" id="UP000269301"/>
    </source>
</evidence>
<accession>A0A495A166</accession>
<dbReference type="PANTHER" id="PTHR22854:SF2">
    <property type="entry name" value="INDOLE-3-GLYCEROL-PHOSPHATE SYNTHASE"/>
    <property type="match status" value="1"/>
</dbReference>
<comment type="caution">
    <text evidence="11">The sequence shown here is derived from an EMBL/GenBank/DDBJ whole genome shotgun (WGS) entry which is preliminary data.</text>
</comment>
<name>A0A495A166_9BACI</name>
<evidence type="ECO:0000256" key="7">
    <source>
        <dbReference type="ARBA" id="ARBA00023141"/>
    </source>
</evidence>
<comment type="catalytic activity">
    <reaction evidence="1 9">
        <text>1-(2-carboxyphenylamino)-1-deoxy-D-ribulose 5-phosphate + H(+) = (1S,2R)-1-C-(indol-3-yl)glycerol 3-phosphate + CO2 + H2O</text>
        <dbReference type="Rhea" id="RHEA:23476"/>
        <dbReference type="ChEBI" id="CHEBI:15377"/>
        <dbReference type="ChEBI" id="CHEBI:15378"/>
        <dbReference type="ChEBI" id="CHEBI:16526"/>
        <dbReference type="ChEBI" id="CHEBI:58613"/>
        <dbReference type="ChEBI" id="CHEBI:58866"/>
        <dbReference type="EC" id="4.1.1.48"/>
    </reaction>
</comment>
<comment type="similarity">
    <text evidence="3 9">Belongs to the TrpC family.</text>
</comment>
<evidence type="ECO:0000256" key="4">
    <source>
        <dbReference type="ARBA" id="ARBA00022605"/>
    </source>
</evidence>
<dbReference type="RefSeq" id="WP_121204371.1">
    <property type="nucleotide sequence ID" value="NZ_RBZP01000007.1"/>
</dbReference>
<keyword evidence="6 9" id="KW-0822">Tryptophan biosynthesis</keyword>
<keyword evidence="8 9" id="KW-0456">Lyase</keyword>
<gene>
    <name evidence="9 11" type="primary">trpC</name>
    <name evidence="11" type="ORF">D8M06_10555</name>
</gene>
<dbReference type="Pfam" id="PF00218">
    <property type="entry name" value="IGPS"/>
    <property type="match status" value="1"/>
</dbReference>
<feature type="domain" description="Indole-3-glycerol phosphate synthase" evidence="10">
    <location>
        <begin position="4"/>
        <end position="251"/>
    </location>
</feature>
<dbReference type="NCBIfam" id="NF001371">
    <property type="entry name" value="PRK00278.1-3"/>
    <property type="match status" value="1"/>
</dbReference>
<dbReference type="InterPro" id="IPR013785">
    <property type="entry name" value="Aldolase_TIM"/>
</dbReference>
<proteinExistence type="inferred from homology"/>
<evidence type="ECO:0000256" key="3">
    <source>
        <dbReference type="ARBA" id="ARBA00008737"/>
    </source>
</evidence>
<dbReference type="InterPro" id="IPR011060">
    <property type="entry name" value="RibuloseP-bd_barrel"/>
</dbReference>
<dbReference type="Proteomes" id="UP000269301">
    <property type="component" value="Unassembled WGS sequence"/>
</dbReference>
<dbReference type="NCBIfam" id="NF001377">
    <property type="entry name" value="PRK00278.2-4"/>
    <property type="match status" value="1"/>
</dbReference>
<sequence length="261" mass="29148">MTILEKILAEKEIEIQKYFNQTFDSMKTESVPSFKEIVSSTDSLSIISEIKRSSPSKGEIDINVNPIEQARQYETFGASAISVLTDPAFFNGTMDDLREVRKAVNLPILCKDFIIDPIQIDRAKAAGANIILLIVAALNDTDLENLYHYARDLDLEVLIEVHNEEEMKRALKLRPEIIGINNRNLKTFEVDIATTEKLASMVTNPDTILISESGMKTQEDVIRARNAGAKAILVGETLMRSANLEETFHDLKVPLPTKGAK</sequence>
<dbReference type="HAMAP" id="MF_00134_A">
    <property type="entry name" value="IGPS_A"/>
    <property type="match status" value="1"/>
</dbReference>
<dbReference type="InterPro" id="IPR045186">
    <property type="entry name" value="Indole-3-glycerol_P_synth"/>
</dbReference>
<dbReference type="EMBL" id="RBZP01000007">
    <property type="protein sequence ID" value="RKQ33209.1"/>
    <property type="molecule type" value="Genomic_DNA"/>
</dbReference>
<protein>
    <recommendedName>
        <fullName evidence="9">Indole-3-glycerol phosphate synthase</fullName>
        <shortName evidence="9">IGPS</shortName>
        <ecNumber evidence="9">4.1.1.48</ecNumber>
    </recommendedName>
</protein>
<reference evidence="11 12" key="1">
    <citation type="journal article" date="2016" name="Int. J. Syst. Evol. Microbiol.">
        <title>Oceanobacillus halophilus sp. nov., a novel moderately halophilic bacterium from a hypersaline lake.</title>
        <authorList>
            <person name="Amoozegar M.A."/>
            <person name="Bagheri M."/>
            <person name="Makhdoumi A."/>
            <person name="Nikou M.M."/>
            <person name="Fazeli S.A.S."/>
            <person name="Schumann P."/>
            <person name="Sproer C."/>
            <person name="Sanchez-Porro C."/>
            <person name="Ventosa A."/>
        </authorList>
    </citation>
    <scope>NUCLEOTIDE SEQUENCE [LARGE SCALE GENOMIC DNA]</scope>
    <source>
        <strain evidence="11 12">DSM 23996</strain>
    </source>
</reference>
<dbReference type="SUPFAM" id="SSF51366">
    <property type="entry name" value="Ribulose-phoshate binding barrel"/>
    <property type="match status" value="1"/>
</dbReference>
<evidence type="ECO:0000256" key="6">
    <source>
        <dbReference type="ARBA" id="ARBA00022822"/>
    </source>
</evidence>
<dbReference type="UniPathway" id="UPA00035">
    <property type="reaction ID" value="UER00043"/>
</dbReference>
<evidence type="ECO:0000313" key="11">
    <source>
        <dbReference type="EMBL" id="RKQ33209.1"/>
    </source>
</evidence>
<dbReference type="GO" id="GO:0004640">
    <property type="term" value="F:phosphoribosylanthranilate isomerase activity"/>
    <property type="evidence" value="ECO:0007669"/>
    <property type="project" value="TreeGrafter"/>
</dbReference>
<keyword evidence="4 9" id="KW-0028">Amino-acid biosynthesis</keyword>
<dbReference type="AlphaFoldDB" id="A0A495A166"/>
<dbReference type="PANTHER" id="PTHR22854">
    <property type="entry name" value="TRYPTOPHAN BIOSYNTHESIS PROTEIN"/>
    <property type="match status" value="1"/>
</dbReference>
<evidence type="ECO:0000256" key="2">
    <source>
        <dbReference type="ARBA" id="ARBA00004696"/>
    </source>
</evidence>
<comment type="pathway">
    <text evidence="2 9">Amino-acid biosynthesis; L-tryptophan biosynthesis; L-tryptophan from chorismate: step 4/5.</text>
</comment>
<organism evidence="11 12">
    <name type="scientific">Oceanobacillus halophilus</name>
    <dbReference type="NCBI Taxonomy" id="930130"/>
    <lineage>
        <taxon>Bacteria</taxon>
        <taxon>Bacillati</taxon>
        <taxon>Bacillota</taxon>
        <taxon>Bacilli</taxon>
        <taxon>Bacillales</taxon>
        <taxon>Bacillaceae</taxon>
        <taxon>Oceanobacillus</taxon>
    </lineage>
</organism>
<dbReference type="PROSITE" id="PS00614">
    <property type="entry name" value="IGPS"/>
    <property type="match status" value="1"/>
</dbReference>
<dbReference type="FunFam" id="3.20.20.70:FF:000024">
    <property type="entry name" value="Indole-3-glycerol phosphate synthase"/>
    <property type="match status" value="1"/>
</dbReference>
<keyword evidence="5 9" id="KW-0210">Decarboxylase</keyword>
<dbReference type="InterPro" id="IPR001468">
    <property type="entry name" value="Indole-3-GlycerolPSynthase_CS"/>
</dbReference>
<dbReference type="GO" id="GO:0000162">
    <property type="term" value="P:L-tryptophan biosynthetic process"/>
    <property type="evidence" value="ECO:0007669"/>
    <property type="project" value="UniProtKB-UniRule"/>
</dbReference>
<dbReference type="Gene3D" id="3.20.20.70">
    <property type="entry name" value="Aldolase class I"/>
    <property type="match status" value="1"/>
</dbReference>
<dbReference type="OrthoDB" id="9804217at2"/>
<keyword evidence="12" id="KW-1185">Reference proteome</keyword>
<evidence type="ECO:0000256" key="1">
    <source>
        <dbReference type="ARBA" id="ARBA00001633"/>
    </source>
</evidence>
<dbReference type="HAMAP" id="MF_00134_B">
    <property type="entry name" value="IGPS_B"/>
    <property type="match status" value="1"/>
</dbReference>
<keyword evidence="7 9" id="KW-0057">Aromatic amino acid biosynthesis</keyword>
<evidence type="ECO:0000256" key="5">
    <source>
        <dbReference type="ARBA" id="ARBA00022793"/>
    </source>
</evidence>
<evidence type="ECO:0000256" key="8">
    <source>
        <dbReference type="ARBA" id="ARBA00023239"/>
    </source>
</evidence>
<dbReference type="GO" id="GO:0004425">
    <property type="term" value="F:indole-3-glycerol-phosphate synthase activity"/>
    <property type="evidence" value="ECO:0007669"/>
    <property type="project" value="UniProtKB-UniRule"/>
</dbReference>
<dbReference type="EC" id="4.1.1.48" evidence="9"/>
<dbReference type="CDD" id="cd00331">
    <property type="entry name" value="IGPS"/>
    <property type="match status" value="1"/>
</dbReference>
<evidence type="ECO:0000256" key="9">
    <source>
        <dbReference type="HAMAP-Rule" id="MF_00134"/>
    </source>
</evidence>